<proteinExistence type="predicted"/>
<feature type="domain" description="Penicillin-binding protein transpeptidase" evidence="9">
    <location>
        <begin position="336"/>
        <end position="603"/>
    </location>
</feature>
<dbReference type="SUPFAM" id="SSF56601">
    <property type="entry name" value="beta-lactamase/transpeptidase-like"/>
    <property type="match status" value="1"/>
</dbReference>
<protein>
    <submittedName>
        <fullName evidence="11">1A family penicillin-binding protein</fullName>
    </submittedName>
</protein>
<evidence type="ECO:0000256" key="3">
    <source>
        <dbReference type="ARBA" id="ARBA00022676"/>
    </source>
</evidence>
<dbReference type="InterPro" id="IPR001460">
    <property type="entry name" value="PCN-bd_Tpept"/>
</dbReference>
<reference evidence="11 12" key="1">
    <citation type="submission" date="2023-07" db="EMBL/GenBank/DDBJ databases">
        <title>Genomic Encyclopedia of Type Strains, Phase IV (KMG-IV): sequencing the most valuable type-strain genomes for metagenomic binning, comparative biology and taxonomic classification.</title>
        <authorList>
            <person name="Goeker M."/>
        </authorList>
    </citation>
    <scope>NUCLEOTIDE SEQUENCE [LARGE SCALE GENOMIC DNA]</scope>
    <source>
        <strain evidence="11 12">DSM 4006</strain>
    </source>
</reference>
<feature type="domain" description="Glycosyl transferase family 51" evidence="10">
    <location>
        <begin position="80"/>
        <end position="247"/>
    </location>
</feature>
<organism evidence="11 12">
    <name type="scientific">Alicyclobacillus cycloheptanicus</name>
    <dbReference type="NCBI Taxonomy" id="1457"/>
    <lineage>
        <taxon>Bacteria</taxon>
        <taxon>Bacillati</taxon>
        <taxon>Bacillota</taxon>
        <taxon>Bacilli</taxon>
        <taxon>Bacillales</taxon>
        <taxon>Alicyclobacillaceae</taxon>
        <taxon>Alicyclobacillus</taxon>
    </lineage>
</organism>
<name>A0ABT9XMN6_9BACL</name>
<dbReference type="EMBL" id="JAUSTP010000054">
    <property type="protein sequence ID" value="MDQ0191557.1"/>
    <property type="molecule type" value="Genomic_DNA"/>
</dbReference>
<dbReference type="PANTHER" id="PTHR32282:SF33">
    <property type="entry name" value="PEPTIDOGLYCAN GLYCOSYLTRANSFERASE"/>
    <property type="match status" value="1"/>
</dbReference>
<dbReference type="Pfam" id="PF00905">
    <property type="entry name" value="Transpeptidase"/>
    <property type="match status" value="1"/>
</dbReference>
<dbReference type="Proteomes" id="UP001232973">
    <property type="component" value="Unassembled WGS sequence"/>
</dbReference>
<keyword evidence="1" id="KW-0121">Carboxypeptidase</keyword>
<comment type="catalytic activity">
    <reaction evidence="7">
        <text>Preferential cleavage: (Ac)2-L-Lys-D-Ala-|-D-Ala. Also transpeptidation of peptidyl-alanyl moieties that are N-acyl substituents of D-alanine.</text>
        <dbReference type="EC" id="3.4.16.4"/>
    </reaction>
</comment>
<evidence type="ECO:0000256" key="2">
    <source>
        <dbReference type="ARBA" id="ARBA00022670"/>
    </source>
</evidence>
<dbReference type="InterPro" id="IPR001264">
    <property type="entry name" value="Glyco_trans_51"/>
</dbReference>
<evidence type="ECO:0000313" key="12">
    <source>
        <dbReference type="Proteomes" id="UP001232973"/>
    </source>
</evidence>
<evidence type="ECO:0000256" key="5">
    <source>
        <dbReference type="ARBA" id="ARBA00022801"/>
    </source>
</evidence>
<dbReference type="NCBIfam" id="TIGR02074">
    <property type="entry name" value="PBP_1a_fam"/>
    <property type="match status" value="1"/>
</dbReference>
<keyword evidence="12" id="KW-1185">Reference proteome</keyword>
<dbReference type="InterPro" id="IPR012338">
    <property type="entry name" value="Beta-lactam/transpept-like"/>
</dbReference>
<comment type="caution">
    <text evidence="11">The sequence shown here is derived from an EMBL/GenBank/DDBJ whole genome shotgun (WGS) entry which is preliminary data.</text>
</comment>
<evidence type="ECO:0000256" key="8">
    <source>
        <dbReference type="ARBA" id="ARBA00049902"/>
    </source>
</evidence>
<dbReference type="RefSeq" id="WP_274457141.1">
    <property type="nucleotide sequence ID" value="NZ_CP067097.1"/>
</dbReference>
<keyword evidence="4" id="KW-0808">Transferase</keyword>
<keyword evidence="2" id="KW-0645">Protease</keyword>
<keyword evidence="3" id="KW-0328">Glycosyltransferase</keyword>
<evidence type="ECO:0000256" key="1">
    <source>
        <dbReference type="ARBA" id="ARBA00022645"/>
    </source>
</evidence>
<evidence type="ECO:0000256" key="4">
    <source>
        <dbReference type="ARBA" id="ARBA00022679"/>
    </source>
</evidence>
<accession>A0ABT9XMN6</accession>
<gene>
    <name evidence="11" type="ORF">J2S03_003428</name>
</gene>
<dbReference type="InterPro" id="IPR023346">
    <property type="entry name" value="Lysozyme-like_dom_sf"/>
</dbReference>
<dbReference type="InterPro" id="IPR036950">
    <property type="entry name" value="PBP_transglycosylase"/>
</dbReference>
<evidence type="ECO:0000259" key="9">
    <source>
        <dbReference type="Pfam" id="PF00905"/>
    </source>
</evidence>
<keyword evidence="6" id="KW-0511">Multifunctional enzyme</keyword>
<comment type="catalytic activity">
    <reaction evidence="8">
        <text>[GlcNAc-(1-&gt;4)-Mur2Ac(oyl-L-Ala-gamma-D-Glu-L-Lys-D-Ala-D-Ala)](n)-di-trans,octa-cis-undecaprenyl diphosphate + beta-D-GlcNAc-(1-&gt;4)-Mur2Ac(oyl-L-Ala-gamma-D-Glu-L-Lys-D-Ala-D-Ala)-di-trans,octa-cis-undecaprenyl diphosphate = [GlcNAc-(1-&gt;4)-Mur2Ac(oyl-L-Ala-gamma-D-Glu-L-Lys-D-Ala-D-Ala)](n+1)-di-trans,octa-cis-undecaprenyl diphosphate + di-trans,octa-cis-undecaprenyl diphosphate + H(+)</text>
        <dbReference type="Rhea" id="RHEA:23708"/>
        <dbReference type="Rhea" id="RHEA-COMP:9602"/>
        <dbReference type="Rhea" id="RHEA-COMP:9603"/>
        <dbReference type="ChEBI" id="CHEBI:15378"/>
        <dbReference type="ChEBI" id="CHEBI:58405"/>
        <dbReference type="ChEBI" id="CHEBI:60033"/>
        <dbReference type="ChEBI" id="CHEBI:78435"/>
        <dbReference type="EC" id="2.4.99.28"/>
    </reaction>
</comment>
<evidence type="ECO:0000256" key="6">
    <source>
        <dbReference type="ARBA" id="ARBA00023268"/>
    </source>
</evidence>
<dbReference type="Gene3D" id="1.10.3810.10">
    <property type="entry name" value="Biosynthetic peptidoglycan transglycosylase-like"/>
    <property type="match status" value="1"/>
</dbReference>
<dbReference type="Pfam" id="PF00912">
    <property type="entry name" value="Transgly"/>
    <property type="match status" value="1"/>
</dbReference>
<evidence type="ECO:0000256" key="7">
    <source>
        <dbReference type="ARBA" id="ARBA00034000"/>
    </source>
</evidence>
<dbReference type="InterPro" id="IPR050396">
    <property type="entry name" value="Glycosyltr_51/Transpeptidase"/>
</dbReference>
<dbReference type="PANTHER" id="PTHR32282">
    <property type="entry name" value="BINDING PROTEIN TRANSPEPTIDASE, PUTATIVE-RELATED"/>
    <property type="match status" value="1"/>
</dbReference>
<keyword evidence="5" id="KW-0378">Hydrolase</keyword>
<dbReference type="Gene3D" id="3.40.710.10">
    <property type="entry name" value="DD-peptidase/beta-lactamase superfamily"/>
    <property type="match status" value="1"/>
</dbReference>
<dbReference type="SUPFAM" id="SSF53955">
    <property type="entry name" value="Lysozyme-like"/>
    <property type="match status" value="1"/>
</dbReference>
<sequence>MPYEQPQLEETASQSFGPGDWWRKTPIWIKAVAAPLCLGFAGMSLLLFALRTAPLPEQDLSTPTEIESADGQSLAVWSLHASRGQQTLLADIPKSLQEATIAVEDAKFYQHHAFDLPAIGRAFLTDVAHGKIVEGGSTITQQLAKNLFLNQDRTLSRKLKEALYAMQLELHESKQSILEQYLNVVYYGHGAYGIGAAADLYFHKPVSQLNLAESAMLAGLPNGPGIYSPLTNFRAAKARQRVVLQRMVACGFITQQQADEAYHTPLHLSGLRSPSIRAPYFTSTAISEVEHRYHLTSEDLYQGDMTVVSTLDSVLQEAAERAVASTLPKDSKLQAALVALDPDTGAVKAIVGGRDFTTSSYNRAFAERQPGSTFKAILYTTALEHGWQPSREVQSEMTTFLYDKDKEYTVHDYGDFYAHRALTLREALARSDNVYAVTTNLEIGPEEVEKTAHAMGISSPLQPYPSLALGVFETSPLQMATVYATLANGGYRVEPYTVSEIRDAHQNQVRQANPSRTRVVTPQAAFQMSDLLQSVLQPNGTAYFVRHYLRGPAAVKTGTTDADAWTVGYTPRIVCAVWVGYDDGRPLTVAESHLAAPIWAKFMGMAQQHLPSPWYTPPAGLVKVTIDPATAEVATPACRITETDYFLPGTEPTKPCHLHAVPEDTPPVQKWPQWLRRWL</sequence>
<evidence type="ECO:0000313" key="11">
    <source>
        <dbReference type="EMBL" id="MDQ0191557.1"/>
    </source>
</evidence>
<evidence type="ECO:0000259" key="10">
    <source>
        <dbReference type="Pfam" id="PF00912"/>
    </source>
</evidence>